<dbReference type="GO" id="GO:0003677">
    <property type="term" value="F:DNA binding"/>
    <property type="evidence" value="ECO:0007669"/>
    <property type="project" value="InterPro"/>
</dbReference>
<keyword evidence="1 5" id="KW-0678">Repressor</keyword>
<feature type="domain" description="Winged helix-turn-helix transcription repressor HrcA DNA-binding" evidence="7">
    <location>
        <begin position="6"/>
        <end position="70"/>
    </location>
</feature>
<protein>
    <recommendedName>
        <fullName evidence="5">Heat-inducible transcription repressor HrcA</fullName>
    </recommendedName>
</protein>
<dbReference type="Gene3D" id="1.10.10.10">
    <property type="entry name" value="Winged helix-like DNA-binding domain superfamily/Winged helix DNA-binding domain"/>
    <property type="match status" value="1"/>
</dbReference>
<dbReference type="EMBL" id="CP002456">
    <property type="protein sequence ID" value="ADU91167.1"/>
    <property type="molecule type" value="Genomic_DNA"/>
</dbReference>
<dbReference type="InterPro" id="IPR036388">
    <property type="entry name" value="WH-like_DNA-bd_sf"/>
</dbReference>
<reference evidence="8 9" key="1">
    <citation type="journal article" date="2011" name="J. Bacteriol.">
        <title>Genome sequence of Taylorella equigenitalis MCE9, the causative agent of contagious equine metritis.</title>
        <authorList>
            <person name="Hebert L."/>
            <person name="Moumen B."/>
            <person name="Duquesne F."/>
            <person name="Breuil M.F."/>
            <person name="Laugier C."/>
            <person name="Batto J.M."/>
            <person name="Renault P."/>
            <person name="Petry S."/>
        </authorList>
    </citation>
    <scope>NUCLEOTIDE SEQUENCE [LARGE SCALE GENOMIC DNA]</scope>
    <source>
        <strain evidence="8 9">MCE9</strain>
    </source>
</reference>
<comment type="similarity">
    <text evidence="5">Belongs to the HrcA family.</text>
</comment>
<evidence type="ECO:0000259" key="7">
    <source>
        <dbReference type="Pfam" id="PF03444"/>
    </source>
</evidence>
<evidence type="ECO:0000256" key="2">
    <source>
        <dbReference type="ARBA" id="ARBA00023015"/>
    </source>
</evidence>
<dbReference type="InterPro" id="IPR023120">
    <property type="entry name" value="WHTH_transcript_rep_HrcA_IDD"/>
</dbReference>
<dbReference type="NCBIfam" id="TIGR00331">
    <property type="entry name" value="hrcA"/>
    <property type="match status" value="1"/>
</dbReference>
<dbReference type="Pfam" id="PF03444">
    <property type="entry name" value="WHD_HrcA"/>
    <property type="match status" value="1"/>
</dbReference>
<dbReference type="InterPro" id="IPR005104">
    <property type="entry name" value="WHTH_HrcA_DNA-bd"/>
</dbReference>
<proteinExistence type="inferred from homology"/>
<evidence type="ECO:0000259" key="6">
    <source>
        <dbReference type="Pfam" id="PF01628"/>
    </source>
</evidence>
<evidence type="ECO:0000256" key="3">
    <source>
        <dbReference type="ARBA" id="ARBA00023016"/>
    </source>
</evidence>
<dbReference type="InterPro" id="IPR036390">
    <property type="entry name" value="WH_DNA-bd_sf"/>
</dbReference>
<comment type="function">
    <text evidence="5">Negative regulator of class I heat shock genes (grpE-dnaK-dnaJ and groELS operons). Prevents heat-shock induction of these operons.</text>
</comment>
<accession>A0A654KFG2</accession>
<evidence type="ECO:0000256" key="5">
    <source>
        <dbReference type="HAMAP-Rule" id="MF_00081"/>
    </source>
</evidence>
<gene>
    <name evidence="5" type="primary">hrcA</name>
    <name evidence="8" type="ordered locus">TEQUI_0213</name>
</gene>
<evidence type="ECO:0000313" key="8">
    <source>
        <dbReference type="EMBL" id="ADU91167.1"/>
    </source>
</evidence>
<dbReference type="PIRSF" id="PIRSF005485">
    <property type="entry name" value="HrcA"/>
    <property type="match status" value="1"/>
</dbReference>
<dbReference type="PANTHER" id="PTHR34824">
    <property type="entry name" value="HEAT-INDUCIBLE TRANSCRIPTION REPRESSOR HRCA"/>
    <property type="match status" value="1"/>
</dbReference>
<dbReference type="SUPFAM" id="SSF55781">
    <property type="entry name" value="GAF domain-like"/>
    <property type="match status" value="1"/>
</dbReference>
<evidence type="ECO:0000256" key="4">
    <source>
        <dbReference type="ARBA" id="ARBA00023163"/>
    </source>
</evidence>
<dbReference type="Gene3D" id="3.30.390.60">
    <property type="entry name" value="Heat-inducible transcription repressor hrca homolog, domain 3"/>
    <property type="match status" value="1"/>
</dbReference>
<sequence>MDDRSAELLTKLIQEYIQKGQPVGSKLLASYFSLSSATIRNVMSDLERLGLIHSPHTSAGRIPTPKGYSYFVNNLLTSKQNFYDSHEVIEEAFSAASSSSLPELMESAAGILSKLTHFAGVVVVPNREMHFKHIEFVRLSGSSVLMILVSPQGEVFNKILNVDTNISDKSLHQAASYLNSNYAGLPLSEVRVEISNQLSELKIDISQLMQSSIDSVGSRSESEVKISGQGKLLDSEDLASDLTKLKKTFTLFEQKSELAHILDLASHSQGVQIYIGGESPYVPFQDLSIVASSYQSNGKIIGALGVIGPSRMAYDRVIPIVDITAKLLSNTLST</sequence>
<dbReference type="HAMAP" id="MF_00081">
    <property type="entry name" value="HrcA"/>
    <property type="match status" value="1"/>
</dbReference>
<dbReference type="Proteomes" id="UP000007472">
    <property type="component" value="Chromosome"/>
</dbReference>
<dbReference type="SUPFAM" id="SSF46785">
    <property type="entry name" value="Winged helix' DNA-binding domain"/>
    <property type="match status" value="1"/>
</dbReference>
<feature type="domain" description="Heat-inducible transcription repressor HrcA C-terminal" evidence="6">
    <location>
        <begin position="103"/>
        <end position="318"/>
    </location>
</feature>
<keyword evidence="4 5" id="KW-0804">Transcription</keyword>
<evidence type="ECO:0000313" key="9">
    <source>
        <dbReference type="Proteomes" id="UP000007472"/>
    </source>
</evidence>
<dbReference type="InterPro" id="IPR002571">
    <property type="entry name" value="HrcA"/>
</dbReference>
<dbReference type="KEGG" id="teq:TEQUI_0213"/>
<dbReference type="PANTHER" id="PTHR34824:SF1">
    <property type="entry name" value="HEAT-INDUCIBLE TRANSCRIPTION REPRESSOR HRCA"/>
    <property type="match status" value="1"/>
</dbReference>
<organism evidence="8 9">
    <name type="scientific">Taylorella equigenitalis (strain MCE9)</name>
    <dbReference type="NCBI Taxonomy" id="937774"/>
    <lineage>
        <taxon>Bacteria</taxon>
        <taxon>Pseudomonadati</taxon>
        <taxon>Pseudomonadota</taxon>
        <taxon>Betaproteobacteria</taxon>
        <taxon>Burkholderiales</taxon>
        <taxon>Alcaligenaceae</taxon>
        <taxon>Taylorella</taxon>
    </lineage>
</organism>
<dbReference type="InterPro" id="IPR021153">
    <property type="entry name" value="HrcA_C"/>
</dbReference>
<keyword evidence="2 5" id="KW-0805">Transcription regulation</keyword>
<name>A0A654KFG2_TAYEM</name>
<dbReference type="Pfam" id="PF01628">
    <property type="entry name" value="HrcA"/>
    <property type="match status" value="1"/>
</dbReference>
<dbReference type="InterPro" id="IPR029016">
    <property type="entry name" value="GAF-like_dom_sf"/>
</dbReference>
<keyword evidence="3 5" id="KW-0346">Stress response</keyword>
<dbReference type="GO" id="GO:0045892">
    <property type="term" value="P:negative regulation of DNA-templated transcription"/>
    <property type="evidence" value="ECO:0007669"/>
    <property type="project" value="UniProtKB-UniRule"/>
</dbReference>
<dbReference type="AlphaFoldDB" id="A0A654KFG2"/>
<dbReference type="Gene3D" id="3.30.450.40">
    <property type="match status" value="1"/>
</dbReference>
<evidence type="ECO:0000256" key="1">
    <source>
        <dbReference type="ARBA" id="ARBA00022491"/>
    </source>
</evidence>